<evidence type="ECO:0000313" key="1">
    <source>
        <dbReference type="EMBL" id="BAU02074.1"/>
    </source>
</evidence>
<dbReference type="InterPro" id="IPR052083">
    <property type="entry name" value="Aminoacylase-1_M20A"/>
</dbReference>
<name>A0A0S3TA31_PHAAN</name>
<dbReference type="OrthoDB" id="1733944at2759"/>
<dbReference type="EMBL" id="AP015044">
    <property type="protein sequence ID" value="BAU02074.1"/>
    <property type="molecule type" value="Genomic_DNA"/>
</dbReference>
<sequence>MQELIRGYIFGREVFPAATDSRYFCDLGLPAIGFSPMANTPLLLHDHNKYYQYWSARSCILLDPHWLDSCCWHIYTLWYISLSSQVSPFYLVEFILKFLVFTFQLLC</sequence>
<dbReference type="PANTHER" id="PTHR45892">
    <property type="entry name" value="AMINOACYLASE-1"/>
    <property type="match status" value="1"/>
</dbReference>
<dbReference type="GO" id="GO:0004046">
    <property type="term" value="F:aminoacylase activity"/>
    <property type="evidence" value="ECO:0007669"/>
    <property type="project" value="TreeGrafter"/>
</dbReference>
<reference evidence="1 2" key="1">
    <citation type="journal article" date="2015" name="Sci. Rep.">
        <title>The power of single molecule real-time sequencing technology in the de novo assembly of a eukaryotic genome.</title>
        <authorList>
            <person name="Sakai H."/>
            <person name="Naito K."/>
            <person name="Ogiso-Tanaka E."/>
            <person name="Takahashi Y."/>
            <person name="Iseki K."/>
            <person name="Muto C."/>
            <person name="Satou K."/>
            <person name="Teruya K."/>
            <person name="Shiroma A."/>
            <person name="Shimoji M."/>
            <person name="Hirano T."/>
            <person name="Itoh T."/>
            <person name="Kaga A."/>
            <person name="Tomooka N."/>
        </authorList>
    </citation>
    <scope>NUCLEOTIDE SEQUENCE [LARGE SCALE GENOMIC DNA]</scope>
    <source>
        <strain evidence="2">cv. Shumari</strain>
    </source>
</reference>
<dbReference type="PANTHER" id="PTHR45892:SF1">
    <property type="entry name" value="AMINOACYLASE-1"/>
    <property type="match status" value="1"/>
</dbReference>
<dbReference type="AlphaFoldDB" id="A0A0S3TA31"/>
<keyword evidence="2" id="KW-1185">Reference proteome</keyword>
<organism evidence="1 2">
    <name type="scientific">Vigna angularis var. angularis</name>
    <dbReference type="NCBI Taxonomy" id="157739"/>
    <lineage>
        <taxon>Eukaryota</taxon>
        <taxon>Viridiplantae</taxon>
        <taxon>Streptophyta</taxon>
        <taxon>Embryophyta</taxon>
        <taxon>Tracheophyta</taxon>
        <taxon>Spermatophyta</taxon>
        <taxon>Magnoliopsida</taxon>
        <taxon>eudicotyledons</taxon>
        <taxon>Gunneridae</taxon>
        <taxon>Pentapetalae</taxon>
        <taxon>rosids</taxon>
        <taxon>fabids</taxon>
        <taxon>Fabales</taxon>
        <taxon>Fabaceae</taxon>
        <taxon>Papilionoideae</taxon>
        <taxon>50 kb inversion clade</taxon>
        <taxon>NPAAA clade</taxon>
        <taxon>indigoferoid/millettioid clade</taxon>
        <taxon>Phaseoleae</taxon>
        <taxon>Vigna</taxon>
    </lineage>
</organism>
<gene>
    <name evidence="1" type="primary">Vigan.11G149400</name>
    <name evidence="1" type="ORF">VIGAN_11149400</name>
</gene>
<accession>A0A0S3TA31</accession>
<dbReference type="Proteomes" id="UP000291084">
    <property type="component" value="Chromosome 11"/>
</dbReference>
<dbReference type="Gene3D" id="1.10.150.900">
    <property type="match status" value="1"/>
</dbReference>
<proteinExistence type="predicted"/>
<protein>
    <submittedName>
        <fullName evidence="1">Uncharacterized protein</fullName>
    </submittedName>
</protein>
<evidence type="ECO:0000313" key="2">
    <source>
        <dbReference type="Proteomes" id="UP000291084"/>
    </source>
</evidence>